<reference evidence="1 2" key="1">
    <citation type="submission" date="2019-02" db="EMBL/GenBank/DDBJ databases">
        <title>Apibacter muscae sp. nov.: a novel member of the house fly microbiota.</title>
        <authorList>
            <person name="Park R."/>
        </authorList>
    </citation>
    <scope>NUCLEOTIDE SEQUENCE [LARGE SCALE GENOMIC DNA]</scope>
    <source>
        <strain evidence="1 2">AL1</strain>
    </source>
</reference>
<accession>A0A563DIQ8</accession>
<evidence type="ECO:0008006" key="3">
    <source>
        <dbReference type="Google" id="ProtNLM"/>
    </source>
</evidence>
<dbReference type="RefSeq" id="WP_146291453.1">
    <property type="nucleotide sequence ID" value="NZ_SELH01000013.1"/>
</dbReference>
<comment type="caution">
    <text evidence="1">The sequence shown here is derived from an EMBL/GenBank/DDBJ whole genome shotgun (WGS) entry which is preliminary data.</text>
</comment>
<evidence type="ECO:0000313" key="2">
    <source>
        <dbReference type="Proteomes" id="UP000319499"/>
    </source>
</evidence>
<dbReference type="EMBL" id="SELH01000013">
    <property type="protein sequence ID" value="TWP29704.1"/>
    <property type="molecule type" value="Genomic_DNA"/>
</dbReference>
<evidence type="ECO:0000313" key="1">
    <source>
        <dbReference type="EMBL" id="TWP29704.1"/>
    </source>
</evidence>
<name>A0A563DIQ8_9FLAO</name>
<protein>
    <recommendedName>
        <fullName evidence="3">DUF4347 domain-containing protein</fullName>
    </recommendedName>
</protein>
<dbReference type="Proteomes" id="UP000319499">
    <property type="component" value="Unassembled WGS sequence"/>
</dbReference>
<organism evidence="1 2">
    <name type="scientific">Apibacter muscae</name>
    <dbReference type="NCBI Taxonomy" id="2509004"/>
    <lineage>
        <taxon>Bacteria</taxon>
        <taxon>Pseudomonadati</taxon>
        <taxon>Bacteroidota</taxon>
        <taxon>Flavobacteriia</taxon>
        <taxon>Flavobacteriales</taxon>
        <taxon>Weeksellaceae</taxon>
        <taxon>Apibacter</taxon>
    </lineage>
</organism>
<sequence length="237" mass="26336">MGENKILKATITKATIGSKSKPLNEHLGNTNLYSYIIVIGLQAHAGDWKKNAVAPFYGGYVGEGSKLMFVHQALRRMKLNNGDIKYEVLLCNSIVPTHYYSKNQVTKITEAVRGYGGILIEVKNADEIINYINKGDIKKSSTKKRNNFIKQLIFYSHGLVGELALGMPPLGNSTSLSIKEEEVNKMNKIAFSSACNIYSFACRTGLGNHKVDKSVYINPKGNKKTLIINIIYYPLKV</sequence>
<dbReference type="AlphaFoldDB" id="A0A563DIQ8"/>
<proteinExistence type="predicted"/>
<gene>
    <name evidence="1" type="ORF">ETU09_01635</name>
</gene>
<dbReference type="OrthoDB" id="1222210at2"/>
<keyword evidence="2" id="KW-1185">Reference proteome</keyword>